<protein>
    <submittedName>
        <fullName evidence="12">TonB-dependent receptor</fullName>
    </submittedName>
</protein>
<evidence type="ECO:0000256" key="7">
    <source>
        <dbReference type="ARBA" id="ARBA00023237"/>
    </source>
</evidence>
<keyword evidence="4 8" id="KW-0812">Transmembrane</keyword>
<dbReference type="InterPro" id="IPR037066">
    <property type="entry name" value="Plug_dom_sf"/>
</dbReference>
<keyword evidence="7 8" id="KW-0998">Cell outer membrane</keyword>
<dbReference type="InterPro" id="IPR012910">
    <property type="entry name" value="Plug_dom"/>
</dbReference>
<dbReference type="GO" id="GO:0009279">
    <property type="term" value="C:cell outer membrane"/>
    <property type="evidence" value="ECO:0007669"/>
    <property type="project" value="UniProtKB-SubCell"/>
</dbReference>
<keyword evidence="6 8" id="KW-0472">Membrane</keyword>
<dbReference type="SUPFAM" id="SSF49464">
    <property type="entry name" value="Carboxypeptidase regulatory domain-like"/>
    <property type="match status" value="1"/>
</dbReference>
<dbReference type="Gene3D" id="2.40.170.20">
    <property type="entry name" value="TonB-dependent receptor, beta-barrel domain"/>
    <property type="match status" value="1"/>
</dbReference>
<keyword evidence="13" id="KW-1185">Reference proteome</keyword>
<proteinExistence type="inferred from homology"/>
<dbReference type="Proteomes" id="UP000293952">
    <property type="component" value="Unassembled WGS sequence"/>
</dbReference>
<accession>A0A4Q4KNA5</accession>
<dbReference type="SUPFAM" id="SSF56935">
    <property type="entry name" value="Porins"/>
    <property type="match status" value="1"/>
</dbReference>
<evidence type="ECO:0000256" key="9">
    <source>
        <dbReference type="SAM" id="Coils"/>
    </source>
</evidence>
<organism evidence="12 13">
    <name type="scientific">Brumimicrobium glaciale</name>
    <dbReference type="NCBI Taxonomy" id="200475"/>
    <lineage>
        <taxon>Bacteria</taxon>
        <taxon>Pseudomonadati</taxon>
        <taxon>Bacteroidota</taxon>
        <taxon>Flavobacteriia</taxon>
        <taxon>Flavobacteriales</taxon>
        <taxon>Crocinitomicaceae</taxon>
        <taxon>Brumimicrobium</taxon>
    </lineage>
</organism>
<evidence type="ECO:0000256" key="6">
    <source>
        <dbReference type="ARBA" id="ARBA00023136"/>
    </source>
</evidence>
<evidence type="ECO:0000256" key="10">
    <source>
        <dbReference type="SAM" id="SignalP"/>
    </source>
</evidence>
<feature type="coiled-coil region" evidence="9">
    <location>
        <begin position="101"/>
        <end position="128"/>
    </location>
</feature>
<dbReference type="AlphaFoldDB" id="A0A4Q4KNA5"/>
<dbReference type="PANTHER" id="PTHR30069:SF29">
    <property type="entry name" value="HEMOGLOBIN AND HEMOGLOBIN-HAPTOGLOBIN-BINDING PROTEIN 1-RELATED"/>
    <property type="match status" value="1"/>
</dbReference>
<dbReference type="Gene3D" id="2.60.40.1120">
    <property type="entry name" value="Carboxypeptidase-like, regulatory domain"/>
    <property type="match status" value="1"/>
</dbReference>
<dbReference type="GO" id="GO:0044718">
    <property type="term" value="P:siderophore transmembrane transport"/>
    <property type="evidence" value="ECO:0007669"/>
    <property type="project" value="TreeGrafter"/>
</dbReference>
<keyword evidence="9" id="KW-0175">Coiled coil</keyword>
<evidence type="ECO:0000313" key="12">
    <source>
        <dbReference type="EMBL" id="RYM34628.1"/>
    </source>
</evidence>
<reference evidence="12 13" key="1">
    <citation type="submission" date="2019-02" db="EMBL/GenBank/DDBJ databases">
        <title>Genome sequence of the sea-ice species Brumimicrobium glaciale.</title>
        <authorList>
            <person name="Bowman J.P."/>
        </authorList>
    </citation>
    <scope>NUCLEOTIDE SEQUENCE [LARGE SCALE GENOMIC DNA]</scope>
    <source>
        <strain evidence="12 13">IC156</strain>
    </source>
</reference>
<keyword evidence="5 10" id="KW-0732">Signal</keyword>
<comment type="caution">
    <text evidence="12">The sequence shown here is derived from an EMBL/GenBank/DDBJ whole genome shotgun (WGS) entry which is preliminary data.</text>
</comment>
<name>A0A4Q4KNA5_9FLAO</name>
<dbReference type="Gene3D" id="2.170.130.10">
    <property type="entry name" value="TonB-dependent receptor, plug domain"/>
    <property type="match status" value="1"/>
</dbReference>
<keyword evidence="12" id="KW-0675">Receptor</keyword>
<evidence type="ECO:0000256" key="3">
    <source>
        <dbReference type="ARBA" id="ARBA00022452"/>
    </source>
</evidence>
<evidence type="ECO:0000256" key="5">
    <source>
        <dbReference type="ARBA" id="ARBA00022729"/>
    </source>
</evidence>
<evidence type="ECO:0000256" key="2">
    <source>
        <dbReference type="ARBA" id="ARBA00022448"/>
    </source>
</evidence>
<gene>
    <name evidence="12" type="ORF">ERX46_04440</name>
</gene>
<dbReference type="EMBL" id="SETE01000002">
    <property type="protein sequence ID" value="RYM34628.1"/>
    <property type="molecule type" value="Genomic_DNA"/>
</dbReference>
<feature type="chain" id="PRO_5020471149" evidence="10">
    <location>
        <begin position="22"/>
        <end position="779"/>
    </location>
</feature>
<evidence type="ECO:0000259" key="11">
    <source>
        <dbReference type="Pfam" id="PF07715"/>
    </source>
</evidence>
<dbReference type="OrthoDB" id="9803050at2"/>
<dbReference type="Pfam" id="PF07715">
    <property type="entry name" value="Plug"/>
    <property type="match status" value="1"/>
</dbReference>
<dbReference type="PANTHER" id="PTHR30069">
    <property type="entry name" value="TONB-DEPENDENT OUTER MEMBRANE RECEPTOR"/>
    <property type="match status" value="1"/>
</dbReference>
<feature type="domain" description="TonB-dependent receptor plug" evidence="11">
    <location>
        <begin position="145"/>
        <end position="225"/>
    </location>
</feature>
<feature type="signal peptide" evidence="10">
    <location>
        <begin position="1"/>
        <end position="21"/>
    </location>
</feature>
<sequence>MKQKSLLILAFCITTALHSFSQNITISGSITDGRNGEDLFGASVIVSDMSNTGARTNIYGFYSLSIPAGKHQLIYRNSGFEEQVLDLTFTQDTLINLELFLSKEIQELEEVEITSKRTNENITSAQMEVTRLDPQSIKTIPILFGEQDVMKTLQLTPGVKGGGEGSTGFYVRGGGADQNLILLDESTVYNASHLLGFFSVFNSDAIKDVSLYKSGIPAEYGGRASSVMDVRMRDGNNKNFAASGGIGLISSRLTLEGPIVKDKSSFIISGRRSYADLFLVFAPDEDIRDAKLFFYDLNAKVNYKISDKDRIYISGYFGRDKFAVNEDFGFNWGNKTGTLRWNHLYNDKLFVNTSFIYSSFDYEFSIGQGEDGFGIRSSIRDFNLKQDYSYFLNSNNSLKFGFNGIHHTFEPGVLESGANIGFNQINLPKRHALEIGGYLQNEQTVGNRWAFMYGLRYSGFNYMGTGTAYEFAENGEVLSEKTYDSWESIKYYQGFEPRLSASFIINESNSIKAGYNRIFQYIHQLSNATTSSPTDVWVPTSNNVKPQIGDQLALGYYKNFKKDEYQVSVETYYKWLQNQIDYKPNANLLLNSQIERELVYGEGRAYGVEFQIKKTKGKLTGWFNYTLSRALRSFEDIDGGTEFSARQDRIHDLNLVLTYDINKKLVVSTSFVYYTGDAVTFPSALYEMDGYEVPYVGKRNANRLPDYHRLDLGLTWYLKERKNYKHNLSFSIYNVYNRENAFSIRFVDDFEDNQTGQTQAVQTALFKIIPSITYNFNFK</sequence>
<dbReference type="RefSeq" id="WP_130092637.1">
    <property type="nucleotide sequence ID" value="NZ_SETE01000002.1"/>
</dbReference>
<dbReference type="InterPro" id="IPR008969">
    <property type="entry name" value="CarboxyPept-like_regulatory"/>
</dbReference>
<keyword evidence="3 8" id="KW-1134">Transmembrane beta strand</keyword>
<evidence type="ECO:0000256" key="1">
    <source>
        <dbReference type="ARBA" id="ARBA00004571"/>
    </source>
</evidence>
<evidence type="ECO:0000256" key="4">
    <source>
        <dbReference type="ARBA" id="ARBA00022692"/>
    </source>
</evidence>
<evidence type="ECO:0000256" key="8">
    <source>
        <dbReference type="PROSITE-ProRule" id="PRU01360"/>
    </source>
</evidence>
<dbReference type="Pfam" id="PF13715">
    <property type="entry name" value="CarbopepD_reg_2"/>
    <property type="match status" value="1"/>
</dbReference>
<comment type="similarity">
    <text evidence="8">Belongs to the TonB-dependent receptor family.</text>
</comment>
<dbReference type="InterPro" id="IPR036942">
    <property type="entry name" value="Beta-barrel_TonB_sf"/>
</dbReference>
<dbReference type="GO" id="GO:0015344">
    <property type="term" value="F:siderophore uptake transmembrane transporter activity"/>
    <property type="evidence" value="ECO:0007669"/>
    <property type="project" value="TreeGrafter"/>
</dbReference>
<dbReference type="InterPro" id="IPR039426">
    <property type="entry name" value="TonB-dep_rcpt-like"/>
</dbReference>
<dbReference type="PROSITE" id="PS52016">
    <property type="entry name" value="TONB_DEPENDENT_REC_3"/>
    <property type="match status" value="1"/>
</dbReference>
<keyword evidence="2 8" id="KW-0813">Transport</keyword>
<comment type="subcellular location">
    <subcellularLocation>
        <location evidence="1 8">Cell outer membrane</location>
        <topology evidence="1 8">Multi-pass membrane protein</topology>
    </subcellularLocation>
</comment>
<evidence type="ECO:0000313" key="13">
    <source>
        <dbReference type="Proteomes" id="UP000293952"/>
    </source>
</evidence>